<reference evidence="2" key="1">
    <citation type="submission" date="2018-05" db="EMBL/GenBank/DDBJ databases">
        <authorList>
            <person name="Lanie J.A."/>
            <person name="Ng W.-L."/>
            <person name="Kazmierczak K.M."/>
            <person name="Andrzejewski T.M."/>
            <person name="Davidsen T.M."/>
            <person name="Wayne K.J."/>
            <person name="Tettelin H."/>
            <person name="Glass J.I."/>
            <person name="Rusch D."/>
            <person name="Podicherti R."/>
            <person name="Tsui H.-C.T."/>
            <person name="Winkler M.E."/>
        </authorList>
    </citation>
    <scope>NUCLEOTIDE SEQUENCE</scope>
</reference>
<protein>
    <submittedName>
        <fullName evidence="2">Uncharacterized protein</fullName>
    </submittedName>
</protein>
<feature type="transmembrane region" description="Helical" evidence="1">
    <location>
        <begin position="30"/>
        <end position="54"/>
    </location>
</feature>
<keyword evidence="1" id="KW-0472">Membrane</keyword>
<sequence length="70" mass="7799">VKKTGLVLILVTAALLLGYGAYEMVLDQEMSLLVKIAVVGLYLGFVIVFIAVLLQRIKEQKSDKYIEVEK</sequence>
<name>A0A381PTW5_9ZZZZ</name>
<accession>A0A381PTW5</accession>
<dbReference type="AlphaFoldDB" id="A0A381PTW5"/>
<evidence type="ECO:0000256" key="1">
    <source>
        <dbReference type="SAM" id="Phobius"/>
    </source>
</evidence>
<proteinExistence type="predicted"/>
<feature type="non-terminal residue" evidence="2">
    <location>
        <position position="1"/>
    </location>
</feature>
<dbReference type="EMBL" id="UINC01001093">
    <property type="protein sequence ID" value="SUZ70502.1"/>
    <property type="molecule type" value="Genomic_DNA"/>
</dbReference>
<gene>
    <name evidence="2" type="ORF">METZ01_LOCUS23356</name>
</gene>
<evidence type="ECO:0000313" key="2">
    <source>
        <dbReference type="EMBL" id="SUZ70502.1"/>
    </source>
</evidence>
<keyword evidence="1" id="KW-1133">Transmembrane helix</keyword>
<keyword evidence="1" id="KW-0812">Transmembrane</keyword>
<organism evidence="2">
    <name type="scientific">marine metagenome</name>
    <dbReference type="NCBI Taxonomy" id="408172"/>
    <lineage>
        <taxon>unclassified sequences</taxon>
        <taxon>metagenomes</taxon>
        <taxon>ecological metagenomes</taxon>
    </lineage>
</organism>